<reference evidence="8 9" key="1">
    <citation type="submission" date="2019-02" db="EMBL/GenBank/DDBJ databases">
        <title>Marinobacter halodurans sp. nov., a marine bacterium isolated from sea tidal flat.</title>
        <authorList>
            <person name="Yoo Y."/>
            <person name="Lee D.W."/>
            <person name="Kim B.S."/>
            <person name="Kim J.-J."/>
        </authorList>
    </citation>
    <scope>NUCLEOTIDE SEQUENCE [LARGE SCALE GENOMIC DNA]</scope>
    <source>
        <strain evidence="8 9">YJ-S3-2</strain>
    </source>
</reference>
<evidence type="ECO:0000256" key="1">
    <source>
        <dbReference type="ARBA" id="ARBA00004651"/>
    </source>
</evidence>
<sequence>MPQPFHPAEELLPPATLIKRLLAMIYDGLICIAVLIVTTWIYTMLAAWIIGFEAYKALAESGKLSSDPLLTSILFVALFVFFGYFWTKTGQTLGMQVWRIRIENPDGTPIRWYQALLRYLIGWVSWLTGGLGYLWILWDSERRSWTDRVSESQVVRVPRTTR</sequence>
<feature type="domain" description="RDD" evidence="7">
    <location>
        <begin position="15"/>
        <end position="150"/>
    </location>
</feature>
<keyword evidence="4 6" id="KW-1133">Transmembrane helix</keyword>
<evidence type="ECO:0000256" key="5">
    <source>
        <dbReference type="ARBA" id="ARBA00023136"/>
    </source>
</evidence>
<dbReference type="RefSeq" id="WP_131482479.1">
    <property type="nucleotide sequence ID" value="NZ_SJDL01000021.1"/>
</dbReference>
<organism evidence="8 9">
    <name type="scientific">Marinobacter halodurans</name>
    <dbReference type="NCBI Taxonomy" id="2528979"/>
    <lineage>
        <taxon>Bacteria</taxon>
        <taxon>Pseudomonadati</taxon>
        <taxon>Pseudomonadota</taxon>
        <taxon>Gammaproteobacteria</taxon>
        <taxon>Pseudomonadales</taxon>
        <taxon>Marinobacteraceae</taxon>
        <taxon>Marinobacter</taxon>
    </lineage>
</organism>
<dbReference type="Proteomes" id="UP000313645">
    <property type="component" value="Unassembled WGS sequence"/>
</dbReference>
<dbReference type="InterPro" id="IPR010432">
    <property type="entry name" value="RDD"/>
</dbReference>
<dbReference type="PANTHER" id="PTHR36115:SF10">
    <property type="entry name" value="RDD DOMAIN-CONTAINING PROTEIN"/>
    <property type="match status" value="1"/>
</dbReference>
<gene>
    <name evidence="8" type="ORF">EZI54_13860</name>
</gene>
<dbReference type="Pfam" id="PF06271">
    <property type="entry name" value="RDD"/>
    <property type="match status" value="1"/>
</dbReference>
<dbReference type="InterPro" id="IPR051791">
    <property type="entry name" value="Pra-immunoreactive"/>
</dbReference>
<protein>
    <submittedName>
        <fullName evidence="8">RDD family protein</fullName>
    </submittedName>
</protein>
<feature type="transmembrane region" description="Helical" evidence="6">
    <location>
        <begin position="116"/>
        <end position="138"/>
    </location>
</feature>
<keyword evidence="9" id="KW-1185">Reference proteome</keyword>
<dbReference type="EMBL" id="SJDL01000021">
    <property type="protein sequence ID" value="TBW54495.1"/>
    <property type="molecule type" value="Genomic_DNA"/>
</dbReference>
<evidence type="ECO:0000256" key="3">
    <source>
        <dbReference type="ARBA" id="ARBA00022692"/>
    </source>
</evidence>
<evidence type="ECO:0000313" key="8">
    <source>
        <dbReference type="EMBL" id="TBW54495.1"/>
    </source>
</evidence>
<accession>A0ABY1ZIN3</accession>
<feature type="transmembrane region" description="Helical" evidence="6">
    <location>
        <begin position="21"/>
        <end position="49"/>
    </location>
</feature>
<dbReference type="PANTHER" id="PTHR36115">
    <property type="entry name" value="PROLINE-RICH ANTIGEN HOMOLOG-RELATED"/>
    <property type="match status" value="1"/>
</dbReference>
<evidence type="ECO:0000256" key="4">
    <source>
        <dbReference type="ARBA" id="ARBA00022989"/>
    </source>
</evidence>
<keyword evidence="2" id="KW-1003">Cell membrane</keyword>
<name>A0ABY1ZIN3_9GAMM</name>
<comment type="subcellular location">
    <subcellularLocation>
        <location evidence="1">Cell membrane</location>
        <topology evidence="1">Multi-pass membrane protein</topology>
    </subcellularLocation>
</comment>
<proteinExistence type="predicted"/>
<evidence type="ECO:0000256" key="2">
    <source>
        <dbReference type="ARBA" id="ARBA00022475"/>
    </source>
</evidence>
<keyword evidence="5 6" id="KW-0472">Membrane</keyword>
<keyword evidence="3 6" id="KW-0812">Transmembrane</keyword>
<feature type="transmembrane region" description="Helical" evidence="6">
    <location>
        <begin position="69"/>
        <end position="86"/>
    </location>
</feature>
<evidence type="ECO:0000313" key="9">
    <source>
        <dbReference type="Proteomes" id="UP000313645"/>
    </source>
</evidence>
<evidence type="ECO:0000259" key="7">
    <source>
        <dbReference type="Pfam" id="PF06271"/>
    </source>
</evidence>
<evidence type="ECO:0000256" key="6">
    <source>
        <dbReference type="SAM" id="Phobius"/>
    </source>
</evidence>
<comment type="caution">
    <text evidence="8">The sequence shown here is derived from an EMBL/GenBank/DDBJ whole genome shotgun (WGS) entry which is preliminary data.</text>
</comment>